<keyword evidence="2" id="KW-1185">Reference proteome</keyword>
<accession>A0AAV4QFD5</accession>
<evidence type="ECO:0000313" key="1">
    <source>
        <dbReference type="EMBL" id="GIY08100.1"/>
    </source>
</evidence>
<evidence type="ECO:0008006" key="3">
    <source>
        <dbReference type="Google" id="ProtNLM"/>
    </source>
</evidence>
<dbReference type="AlphaFoldDB" id="A0AAV4QFD5"/>
<reference evidence="1 2" key="1">
    <citation type="submission" date="2021-06" db="EMBL/GenBank/DDBJ databases">
        <title>Caerostris extrusa draft genome.</title>
        <authorList>
            <person name="Kono N."/>
            <person name="Arakawa K."/>
        </authorList>
    </citation>
    <scope>NUCLEOTIDE SEQUENCE [LARGE SCALE GENOMIC DNA]</scope>
</reference>
<dbReference type="EMBL" id="BPLR01006199">
    <property type="protein sequence ID" value="GIY08100.1"/>
    <property type="molecule type" value="Genomic_DNA"/>
</dbReference>
<name>A0AAV4QFD5_CAEEX</name>
<evidence type="ECO:0000313" key="2">
    <source>
        <dbReference type="Proteomes" id="UP001054945"/>
    </source>
</evidence>
<comment type="caution">
    <text evidence="1">The sequence shown here is derived from an EMBL/GenBank/DDBJ whole genome shotgun (WGS) entry which is preliminary data.</text>
</comment>
<sequence>MDTRLDSARTFLARRRFMSRCRGPPPVDAQVIADKCFEGKGEATNKQFYFLYLPTPLHDIITLSTFRLCSFLTVPKMGRCQNLSEFHFFCEALTFHSLISLKDSPVMRKNWKVEPISDMRKVIEKRDK</sequence>
<proteinExistence type="predicted"/>
<dbReference type="Proteomes" id="UP001054945">
    <property type="component" value="Unassembled WGS sequence"/>
</dbReference>
<gene>
    <name evidence="1" type="ORF">CEXT_5611</name>
</gene>
<organism evidence="1 2">
    <name type="scientific">Caerostris extrusa</name>
    <name type="common">Bark spider</name>
    <name type="synonym">Caerostris bankana</name>
    <dbReference type="NCBI Taxonomy" id="172846"/>
    <lineage>
        <taxon>Eukaryota</taxon>
        <taxon>Metazoa</taxon>
        <taxon>Ecdysozoa</taxon>
        <taxon>Arthropoda</taxon>
        <taxon>Chelicerata</taxon>
        <taxon>Arachnida</taxon>
        <taxon>Araneae</taxon>
        <taxon>Araneomorphae</taxon>
        <taxon>Entelegynae</taxon>
        <taxon>Araneoidea</taxon>
        <taxon>Araneidae</taxon>
        <taxon>Caerostris</taxon>
    </lineage>
</organism>
<protein>
    <recommendedName>
        <fullName evidence="3">PiggyBac transposable element-derived protein domain-containing protein</fullName>
    </recommendedName>
</protein>